<dbReference type="SUPFAM" id="SSF52402">
    <property type="entry name" value="Adenine nucleotide alpha hydrolases-like"/>
    <property type="match status" value="1"/>
</dbReference>
<dbReference type="Gene3D" id="3.40.50.620">
    <property type="entry name" value="HUPs"/>
    <property type="match status" value="1"/>
</dbReference>
<feature type="region of interest" description="Disordered" evidence="1">
    <location>
        <begin position="148"/>
        <end position="309"/>
    </location>
</feature>
<feature type="compositionally biased region" description="Basic and acidic residues" evidence="1">
    <location>
        <begin position="185"/>
        <end position="202"/>
    </location>
</feature>
<feature type="compositionally biased region" description="Acidic residues" evidence="1">
    <location>
        <begin position="231"/>
        <end position="255"/>
    </location>
</feature>
<feature type="compositionally biased region" description="Polar residues" evidence="1">
    <location>
        <begin position="364"/>
        <end position="375"/>
    </location>
</feature>
<dbReference type="Proteomes" id="UP000509510">
    <property type="component" value="Chromosome V"/>
</dbReference>
<feature type="region of interest" description="Disordered" evidence="1">
    <location>
        <begin position="23"/>
        <end position="132"/>
    </location>
</feature>
<gene>
    <name evidence="3" type="ORF">TRUGW13939_08695</name>
</gene>
<feature type="region of interest" description="Disordered" evidence="1">
    <location>
        <begin position="324"/>
        <end position="381"/>
    </location>
</feature>
<feature type="compositionally biased region" description="Polar residues" evidence="1">
    <location>
        <begin position="203"/>
        <end position="214"/>
    </location>
</feature>
<feature type="compositionally biased region" description="Low complexity" evidence="1">
    <location>
        <begin position="37"/>
        <end position="53"/>
    </location>
</feature>
<evidence type="ECO:0000256" key="1">
    <source>
        <dbReference type="SAM" id="MobiDB-lite"/>
    </source>
</evidence>
<sequence length="663" mass="71303">MSLAQALEQDRKEILKFLDEQKASKASYAEAGTSPTSAGRSRADSSSSPAAGRFGPITGNGVSKAAPVASGGRRASLSSPLASSSPWTNTLLSEWDDGLYETDTEEPEQERRSSDSVTAFPPKRRQRALKEKDIDIDAGYLFTMQGSGTHIASGRHTTIGAPTRDFTTSKTEDTKFTRPNRRKSTNMERDSKERLDVAHASEESLSTSFKSDQSAAGDDDKNERLAKDTVEGVDENSDSAESSGEADDTSSDDEAFDIRKGPAKSRGRSKEKTELSPGASPAPSPMPPGGWTGKRGPGPLPPGSSHVGGALSLFNELEEERELNGPLVTHRGANGRRTVLSPGPRRNASSPGARRSGVHPHTSFDYNGSGMSTPVGSDDEADLSDLKQAQNLSVHLSSVDTSIPDRAIRTIIRGDFPRLQQEAEKKSRRQRKYLVATDLSEESVYALEWTIGTILRDGDTLFAVYAVADENASGLGLNTCVQIGDGATVIKHTADVVGKQTEKTALKYQGSSSLLPNALAAYFGNDSKTTSRNNSVDSRALSRSEQDRSRAIEDISDTCVRLLRKTMLQVRVAVEVIHCRSPKHLLTEAIDGLEPTLVVLGSRGRSALKGVLLGSFSNYLVTKSSVPVMVARKKLRKQSKKTTRIRLSNNLTISKGLAGAKID</sequence>
<dbReference type="Pfam" id="PF00582">
    <property type="entry name" value="Usp"/>
    <property type="match status" value="1"/>
</dbReference>
<dbReference type="PANTHER" id="PTHR46100">
    <property type="entry name" value="IMP2'P"/>
    <property type="match status" value="1"/>
</dbReference>
<evidence type="ECO:0000313" key="4">
    <source>
        <dbReference type="Proteomes" id="UP000509510"/>
    </source>
</evidence>
<feature type="domain" description="UspA" evidence="2">
    <location>
        <begin position="557"/>
        <end position="632"/>
    </location>
</feature>
<dbReference type="InterPro" id="IPR014729">
    <property type="entry name" value="Rossmann-like_a/b/a_fold"/>
</dbReference>
<protein>
    <recommendedName>
        <fullName evidence="2">UspA domain-containing protein</fullName>
    </recommendedName>
</protein>
<dbReference type="OrthoDB" id="992776at2759"/>
<dbReference type="InterPro" id="IPR006015">
    <property type="entry name" value="Universal_stress_UspA"/>
</dbReference>
<dbReference type="PRINTS" id="PR01438">
    <property type="entry name" value="UNVRSLSTRESS"/>
</dbReference>
<dbReference type="RefSeq" id="XP_035347717.1">
    <property type="nucleotide sequence ID" value="XM_035491824.1"/>
</dbReference>
<dbReference type="InterPro" id="IPR006016">
    <property type="entry name" value="UspA"/>
</dbReference>
<dbReference type="CDD" id="cd23659">
    <property type="entry name" value="USP_At3g01520-like"/>
    <property type="match status" value="1"/>
</dbReference>
<feature type="compositionally biased region" description="Basic and acidic residues" evidence="1">
    <location>
        <begin position="218"/>
        <end position="230"/>
    </location>
</feature>
<organism evidence="3 4">
    <name type="scientific">Talaromyces rugulosus</name>
    <name type="common">Penicillium rugulosum</name>
    <dbReference type="NCBI Taxonomy" id="121627"/>
    <lineage>
        <taxon>Eukaryota</taxon>
        <taxon>Fungi</taxon>
        <taxon>Dikarya</taxon>
        <taxon>Ascomycota</taxon>
        <taxon>Pezizomycotina</taxon>
        <taxon>Eurotiomycetes</taxon>
        <taxon>Eurotiomycetidae</taxon>
        <taxon>Eurotiales</taxon>
        <taxon>Trichocomaceae</taxon>
        <taxon>Talaromyces</taxon>
        <taxon>Talaromyces sect. Islandici</taxon>
    </lineage>
</organism>
<reference evidence="4" key="1">
    <citation type="submission" date="2020-06" db="EMBL/GenBank/DDBJ databases">
        <title>A chromosome-scale genome assembly of Talaromyces rugulosus W13939.</title>
        <authorList>
            <person name="Wang B."/>
            <person name="Guo L."/>
            <person name="Ye K."/>
            <person name="Wang L."/>
        </authorList>
    </citation>
    <scope>NUCLEOTIDE SEQUENCE [LARGE SCALE GENOMIC DNA]</scope>
    <source>
        <strain evidence="4">W13939</strain>
    </source>
</reference>
<dbReference type="EMBL" id="CP055902">
    <property type="protein sequence ID" value="QKX61543.1"/>
    <property type="molecule type" value="Genomic_DNA"/>
</dbReference>
<dbReference type="KEGG" id="trg:TRUGW13939_08695"/>
<accession>A0A7H8RA74</accession>
<name>A0A7H8RA74_TALRU</name>
<feature type="compositionally biased region" description="Acidic residues" evidence="1">
    <location>
        <begin position="94"/>
        <end position="108"/>
    </location>
</feature>
<feature type="compositionally biased region" description="Low complexity" evidence="1">
    <location>
        <begin position="73"/>
        <end position="86"/>
    </location>
</feature>
<evidence type="ECO:0000259" key="2">
    <source>
        <dbReference type="Pfam" id="PF00582"/>
    </source>
</evidence>
<dbReference type="AlphaFoldDB" id="A0A7H8RA74"/>
<dbReference type="PANTHER" id="PTHR46100:SF4">
    <property type="entry name" value="USPA DOMAIN-CONTAINING PROTEIN"/>
    <property type="match status" value="1"/>
</dbReference>
<proteinExistence type="predicted"/>
<evidence type="ECO:0000313" key="3">
    <source>
        <dbReference type="EMBL" id="QKX61543.1"/>
    </source>
</evidence>
<keyword evidence="4" id="KW-1185">Reference proteome</keyword>
<dbReference type="GeneID" id="55996183"/>